<reference evidence="3 4" key="1">
    <citation type="submission" date="2017-11" db="EMBL/GenBank/DDBJ databases">
        <title>The genome sequence of Candidatus Carsonella ruddii from the psyllid Bactericera trigonica.</title>
        <authorList>
            <person name="Katsir L."/>
            <person name="Zhepu R."/>
            <person name="Piasezky A."/>
            <person name="Jong J."/>
            <person name="Sela N."/>
            <person name="Freilich S."/>
            <person name="Bahar O."/>
        </authorList>
    </citation>
    <scope>NUCLEOTIDE SEQUENCE [LARGE SCALE GENOMIC DNA]</scope>
    <source>
        <strain evidence="3 4">BT</strain>
    </source>
</reference>
<gene>
    <name evidence="3" type="ORF">CUN91_00970</name>
</gene>
<evidence type="ECO:0000259" key="2">
    <source>
        <dbReference type="PROSITE" id="PS50035"/>
    </source>
</evidence>
<evidence type="ECO:0000313" key="3">
    <source>
        <dbReference type="EMBL" id="ATX33515.1"/>
    </source>
</evidence>
<organism evidence="3 4">
    <name type="scientific">Carsonella ruddii</name>
    <dbReference type="NCBI Taxonomy" id="114186"/>
    <lineage>
        <taxon>Bacteria</taxon>
        <taxon>Pseudomonadati</taxon>
        <taxon>Pseudomonadota</taxon>
        <taxon>Gammaproteobacteria</taxon>
        <taxon>Oceanospirillales</taxon>
        <taxon>Halomonadaceae</taxon>
        <taxon>Zymobacter group</taxon>
        <taxon>Candidatus Carsonella</taxon>
    </lineage>
</organism>
<dbReference type="PROSITE" id="PS50035">
    <property type="entry name" value="PLD"/>
    <property type="match status" value="2"/>
</dbReference>
<dbReference type="AlphaFoldDB" id="A0A2K8K4I5"/>
<keyword evidence="1" id="KW-0812">Transmembrane</keyword>
<dbReference type="GO" id="GO:0032049">
    <property type="term" value="P:cardiolipin biosynthetic process"/>
    <property type="evidence" value="ECO:0007669"/>
    <property type="project" value="UniProtKB-ARBA"/>
</dbReference>
<dbReference type="InterPro" id="IPR025202">
    <property type="entry name" value="PLD-like_dom"/>
</dbReference>
<dbReference type="EMBL" id="CP024798">
    <property type="protein sequence ID" value="ATX33515.1"/>
    <property type="molecule type" value="Genomic_DNA"/>
</dbReference>
<feature type="transmembrane region" description="Helical" evidence="1">
    <location>
        <begin position="220"/>
        <end position="236"/>
    </location>
</feature>
<dbReference type="PANTHER" id="PTHR21248:SF7">
    <property type="entry name" value="MINOR CARDIOLIPIN SYNTHASE CLSB"/>
    <property type="match status" value="1"/>
</dbReference>
<keyword evidence="1" id="KW-0472">Membrane</keyword>
<dbReference type="PANTHER" id="PTHR21248">
    <property type="entry name" value="CARDIOLIPIN SYNTHASE"/>
    <property type="match status" value="1"/>
</dbReference>
<dbReference type="RefSeq" id="WP_157801583.1">
    <property type="nucleotide sequence ID" value="NZ_CP024798.1"/>
</dbReference>
<dbReference type="Gene3D" id="3.30.870.10">
    <property type="entry name" value="Endonuclease Chain A"/>
    <property type="match status" value="2"/>
</dbReference>
<accession>A0A2K8K4I5</accession>
<dbReference type="SUPFAM" id="SSF56024">
    <property type="entry name" value="Phospholipase D/nuclease"/>
    <property type="match status" value="2"/>
</dbReference>
<dbReference type="GO" id="GO:0030572">
    <property type="term" value="F:phosphatidyltransferase activity"/>
    <property type="evidence" value="ECO:0007669"/>
    <property type="project" value="UniProtKB-ARBA"/>
</dbReference>
<dbReference type="SMART" id="SM00155">
    <property type="entry name" value="PLDc"/>
    <property type="match status" value="2"/>
</dbReference>
<dbReference type="Pfam" id="PF13091">
    <property type="entry name" value="PLDc_2"/>
    <property type="match status" value="1"/>
</dbReference>
<sequence length="237" mass="29449">MLNIRNHQKIVYIDNKILWIGGNNIGIEYLGIDSNFGIWNDIHCKINNVYFNYFLKKYLLFKNNFTIKKMEFLKKNFFFENYINLFNVFKLILKKKIIIISPYIILDLKLIFLFKKLKYIHIYIYVTYKSDNLYIQNSSFIFLKFLKKYKIKIYFLKKGFFHRKIYIIDNFFFLGSNNFDNRSIYINKECLFCFFDKNIKKTFFKKIKNFIFYINYKKKIFFIKFIYIISFLNYFFQ</sequence>
<dbReference type="OrthoDB" id="9762009at2"/>
<feature type="domain" description="PLD phosphodiesterase" evidence="2">
    <location>
        <begin position="157"/>
        <end position="183"/>
    </location>
</feature>
<keyword evidence="1" id="KW-1133">Transmembrane helix</keyword>
<protein>
    <recommendedName>
        <fullName evidence="2">PLD phosphodiesterase domain-containing protein</fullName>
    </recommendedName>
</protein>
<name>A0A2K8K4I5_CARRU</name>
<dbReference type="Proteomes" id="UP000230531">
    <property type="component" value="Chromosome"/>
</dbReference>
<feature type="domain" description="PLD phosphodiesterase" evidence="2">
    <location>
        <begin position="2"/>
        <end position="29"/>
    </location>
</feature>
<evidence type="ECO:0000256" key="1">
    <source>
        <dbReference type="SAM" id="Phobius"/>
    </source>
</evidence>
<proteinExistence type="predicted"/>
<evidence type="ECO:0000313" key="4">
    <source>
        <dbReference type="Proteomes" id="UP000230531"/>
    </source>
</evidence>
<dbReference type="InterPro" id="IPR001736">
    <property type="entry name" value="PLipase_D/transphosphatidylase"/>
</dbReference>